<evidence type="ECO:0000313" key="2">
    <source>
        <dbReference type="Proteomes" id="UP000005938"/>
    </source>
</evidence>
<gene>
    <name evidence="1" type="ORF">W5A_10315</name>
</gene>
<accession>I0WBD6</accession>
<reference evidence="1 2" key="1">
    <citation type="journal article" date="2012" name="J. Bacteriol.">
        <title>Genome Sequence of the Halotolerant Bacterium Imtechella halotolerans K1T.</title>
        <authorList>
            <person name="Kumar S."/>
            <person name="Vikram S."/>
            <person name="Subramanian S."/>
            <person name="Raghava G.P."/>
            <person name="Pinnaka A.K."/>
        </authorList>
    </citation>
    <scope>NUCLEOTIDE SEQUENCE [LARGE SCALE GENOMIC DNA]</scope>
    <source>
        <strain evidence="1 2">K1</strain>
    </source>
</reference>
<dbReference type="EMBL" id="AJJU01000018">
    <property type="protein sequence ID" value="EID73702.1"/>
    <property type="molecule type" value="Genomic_DNA"/>
</dbReference>
<dbReference type="CDD" id="cd07814">
    <property type="entry name" value="SRPBCC_CalC_Aha1-like"/>
    <property type="match status" value="1"/>
</dbReference>
<comment type="caution">
    <text evidence="1">The sequence shown here is derived from an EMBL/GenBank/DDBJ whole genome shotgun (WGS) entry which is preliminary data.</text>
</comment>
<dbReference type="AlphaFoldDB" id="I0WBD6"/>
<dbReference type="RefSeq" id="WP_008240228.1">
    <property type="nucleotide sequence ID" value="NZ_AJJU01000018.1"/>
</dbReference>
<organism evidence="1 2">
    <name type="scientific">Imtechella halotolerans K1</name>
    <dbReference type="NCBI Taxonomy" id="946077"/>
    <lineage>
        <taxon>Bacteria</taxon>
        <taxon>Pseudomonadati</taxon>
        <taxon>Bacteroidota</taxon>
        <taxon>Flavobacteriia</taxon>
        <taxon>Flavobacteriales</taxon>
        <taxon>Flavobacteriaceae</taxon>
        <taxon>Imtechella</taxon>
    </lineage>
</organism>
<dbReference type="Proteomes" id="UP000005938">
    <property type="component" value="Unassembled WGS sequence"/>
</dbReference>
<evidence type="ECO:0008006" key="3">
    <source>
        <dbReference type="Google" id="ProtNLM"/>
    </source>
</evidence>
<dbReference type="InterPro" id="IPR023393">
    <property type="entry name" value="START-like_dom_sf"/>
</dbReference>
<keyword evidence="2" id="KW-1185">Reference proteome</keyword>
<sequence>MKKKQYSIHINAPVEKVFTVMLGLEDKSTYEAWTALFNPSSTFEGSWNKGGKIYFVGSDEHGNRGGMIAEIEEHIPNKFISIRPYGILEGTKEIISGEKVDSWVGGHENYTFSEKDGVTTVLVEIDVVDEYADYFNNTYPNALEKLKEICE</sequence>
<protein>
    <recommendedName>
        <fullName evidence="3">Activator of Hsp90 ATPase 1 family protein</fullName>
    </recommendedName>
</protein>
<name>I0WBD6_9FLAO</name>
<dbReference type="eggNOG" id="COG3832">
    <property type="taxonomic scope" value="Bacteria"/>
</dbReference>
<proteinExistence type="predicted"/>
<dbReference type="Gene3D" id="3.30.530.20">
    <property type="match status" value="1"/>
</dbReference>
<evidence type="ECO:0000313" key="1">
    <source>
        <dbReference type="EMBL" id="EID73702.1"/>
    </source>
</evidence>
<dbReference type="STRING" id="946077.W5A_10315"/>
<dbReference type="SUPFAM" id="SSF55961">
    <property type="entry name" value="Bet v1-like"/>
    <property type="match status" value="1"/>
</dbReference>
<dbReference type="OrthoDB" id="2355173at2"/>